<dbReference type="GO" id="GO:0003700">
    <property type="term" value="F:DNA-binding transcription factor activity"/>
    <property type="evidence" value="ECO:0007669"/>
    <property type="project" value="InterPro"/>
</dbReference>
<evidence type="ECO:0000256" key="1">
    <source>
        <dbReference type="ARBA" id="ARBA00023015"/>
    </source>
</evidence>
<dbReference type="SMART" id="SM00345">
    <property type="entry name" value="HTH_GNTR"/>
    <property type="match status" value="2"/>
</dbReference>
<keyword evidence="2" id="KW-0238">DNA-binding</keyword>
<dbReference type="GO" id="GO:0003677">
    <property type="term" value="F:DNA binding"/>
    <property type="evidence" value="ECO:0007669"/>
    <property type="project" value="UniProtKB-KW"/>
</dbReference>
<accession>A0A6J4LJM0</accession>
<dbReference type="InterPro" id="IPR036390">
    <property type="entry name" value="WH_DNA-bd_sf"/>
</dbReference>
<dbReference type="SUPFAM" id="SSF48008">
    <property type="entry name" value="GntR ligand-binding domain-like"/>
    <property type="match status" value="1"/>
</dbReference>
<dbReference type="PANTHER" id="PTHR43537">
    <property type="entry name" value="TRANSCRIPTIONAL REGULATOR, GNTR FAMILY"/>
    <property type="match status" value="1"/>
</dbReference>
<evidence type="ECO:0000259" key="4">
    <source>
        <dbReference type="PROSITE" id="PS50949"/>
    </source>
</evidence>
<dbReference type="Pfam" id="PF07729">
    <property type="entry name" value="FCD"/>
    <property type="match status" value="1"/>
</dbReference>
<dbReference type="InterPro" id="IPR011711">
    <property type="entry name" value="GntR_C"/>
</dbReference>
<evidence type="ECO:0000313" key="5">
    <source>
        <dbReference type="EMBL" id="CAA9333544.1"/>
    </source>
</evidence>
<reference evidence="5" key="1">
    <citation type="submission" date="2020-02" db="EMBL/GenBank/DDBJ databases">
        <authorList>
            <person name="Meier V. D."/>
        </authorList>
    </citation>
    <scope>NUCLEOTIDE SEQUENCE</scope>
    <source>
        <strain evidence="5">AVDCRST_MAG90</strain>
    </source>
</reference>
<dbReference type="SUPFAM" id="SSF46785">
    <property type="entry name" value="Winged helix' DNA-binding domain"/>
    <property type="match status" value="1"/>
</dbReference>
<protein>
    <recommendedName>
        <fullName evidence="4">HTH gntR-type domain-containing protein</fullName>
    </recommendedName>
</protein>
<keyword evidence="1" id="KW-0805">Transcription regulation</keyword>
<dbReference type="PANTHER" id="PTHR43537:SF5">
    <property type="entry name" value="UXU OPERON TRANSCRIPTIONAL REGULATOR"/>
    <property type="match status" value="1"/>
</dbReference>
<dbReference type="InterPro" id="IPR000524">
    <property type="entry name" value="Tscrpt_reg_HTH_GntR"/>
</dbReference>
<dbReference type="Gene3D" id="1.20.120.530">
    <property type="entry name" value="GntR ligand-binding domain-like"/>
    <property type="match status" value="1"/>
</dbReference>
<keyword evidence="3" id="KW-0804">Transcription</keyword>
<dbReference type="PROSITE" id="PS50949">
    <property type="entry name" value="HTH_GNTR"/>
    <property type="match status" value="1"/>
</dbReference>
<dbReference type="Pfam" id="PF00392">
    <property type="entry name" value="GntR"/>
    <property type="match status" value="1"/>
</dbReference>
<dbReference type="Gene3D" id="1.10.10.10">
    <property type="entry name" value="Winged helix-like DNA-binding domain superfamily/Winged helix DNA-binding domain"/>
    <property type="match status" value="1"/>
</dbReference>
<dbReference type="InterPro" id="IPR008920">
    <property type="entry name" value="TF_FadR/GntR_C"/>
</dbReference>
<proteinExistence type="predicted"/>
<dbReference type="EMBL" id="CADCUC010000310">
    <property type="protein sequence ID" value="CAA9333544.1"/>
    <property type="molecule type" value="Genomic_DNA"/>
</dbReference>
<feature type="domain" description="HTH gntR-type" evidence="4">
    <location>
        <begin position="13"/>
        <end position="80"/>
    </location>
</feature>
<dbReference type="SMART" id="SM00895">
    <property type="entry name" value="FCD"/>
    <property type="match status" value="1"/>
</dbReference>
<name>A0A6J4LJM0_9HYPH</name>
<evidence type="ECO:0000256" key="3">
    <source>
        <dbReference type="ARBA" id="ARBA00023163"/>
    </source>
</evidence>
<dbReference type="CDD" id="cd07377">
    <property type="entry name" value="WHTH_GntR"/>
    <property type="match status" value="1"/>
</dbReference>
<sequence>MKLGSRKPSEEPSRLQRNLLPRIIELIRADGLDRGARLPETALAQRLQVSRTPVRAALEHLARHGVVERSPGRGFVLAQTGQSIAAADLQRRPDDLDGLFLAIARDRQAGRLPDEVSEADLIRRYRVTRPTLLRVLSRLAEVALAERKTGHGWRFLPTIGDLAARAESYDFRRLIEPAALLAPGFRLDTAWAAEMRARHEDMLGAPWRETSSIGLFEMNAAFHEGLAAASDNRYLLVAIQQQTRLRRFGNYDWVHGHERVLASCTEHLEILGRLERGENEVASVLMRRHIDNVAKLVRARPA</sequence>
<evidence type="ECO:0000256" key="2">
    <source>
        <dbReference type="ARBA" id="ARBA00023125"/>
    </source>
</evidence>
<dbReference type="AlphaFoldDB" id="A0A6J4LJM0"/>
<gene>
    <name evidence="5" type="ORF">AVDCRST_MAG90-1613</name>
</gene>
<dbReference type="InterPro" id="IPR036388">
    <property type="entry name" value="WH-like_DNA-bd_sf"/>
</dbReference>
<organism evidence="5">
    <name type="scientific">uncultured Microvirga sp</name>
    <dbReference type="NCBI Taxonomy" id="412392"/>
    <lineage>
        <taxon>Bacteria</taxon>
        <taxon>Pseudomonadati</taxon>
        <taxon>Pseudomonadota</taxon>
        <taxon>Alphaproteobacteria</taxon>
        <taxon>Hyphomicrobiales</taxon>
        <taxon>Methylobacteriaceae</taxon>
        <taxon>Microvirga</taxon>
        <taxon>environmental samples</taxon>
    </lineage>
</organism>